<keyword evidence="3" id="KW-0176">Collagen</keyword>
<dbReference type="EMBL" id="MU853759">
    <property type="protein sequence ID" value="KAK3944524.1"/>
    <property type="molecule type" value="Genomic_DNA"/>
</dbReference>
<evidence type="ECO:0000313" key="3">
    <source>
        <dbReference type="EMBL" id="KAK3944524.1"/>
    </source>
</evidence>
<feature type="compositionally biased region" description="Basic and acidic residues" evidence="1">
    <location>
        <begin position="40"/>
        <end position="52"/>
    </location>
</feature>
<dbReference type="PROSITE" id="PS50234">
    <property type="entry name" value="VWFA"/>
    <property type="match status" value="1"/>
</dbReference>
<reference evidence="4" key="1">
    <citation type="journal article" date="2023" name="Mol. Phylogenet. Evol.">
        <title>Genome-scale phylogeny and comparative genomics of the fungal order Sordariales.</title>
        <authorList>
            <person name="Hensen N."/>
            <person name="Bonometti L."/>
            <person name="Westerberg I."/>
            <person name="Brannstrom I.O."/>
            <person name="Guillou S."/>
            <person name="Cros-Aarteil S."/>
            <person name="Calhoun S."/>
            <person name="Haridas S."/>
            <person name="Kuo A."/>
            <person name="Mondo S."/>
            <person name="Pangilinan J."/>
            <person name="Riley R."/>
            <person name="LaButti K."/>
            <person name="Andreopoulos B."/>
            <person name="Lipzen A."/>
            <person name="Chen C."/>
            <person name="Yan M."/>
            <person name="Daum C."/>
            <person name="Ng V."/>
            <person name="Clum A."/>
            <person name="Steindorff A."/>
            <person name="Ohm R.A."/>
            <person name="Martin F."/>
            <person name="Silar P."/>
            <person name="Natvig D.O."/>
            <person name="Lalanne C."/>
            <person name="Gautier V."/>
            <person name="Ament-Velasquez S.L."/>
            <person name="Kruys A."/>
            <person name="Hutchinson M.I."/>
            <person name="Powell A.J."/>
            <person name="Barry K."/>
            <person name="Miller A.N."/>
            <person name="Grigoriev I.V."/>
            <person name="Debuchy R."/>
            <person name="Gladieux P."/>
            <person name="Hiltunen Thoren M."/>
            <person name="Johannesson H."/>
        </authorList>
    </citation>
    <scope>NUCLEOTIDE SEQUENCE [LARGE SCALE GENOMIC DNA]</scope>
    <source>
        <strain evidence="4">CBS 340.73</strain>
    </source>
</reference>
<dbReference type="SUPFAM" id="SSF53300">
    <property type="entry name" value="vWA-like"/>
    <property type="match status" value="1"/>
</dbReference>
<feature type="domain" description="VWFA" evidence="2">
    <location>
        <begin position="151"/>
        <end position="309"/>
    </location>
</feature>
<dbReference type="SMART" id="SM00327">
    <property type="entry name" value="VWA"/>
    <property type="match status" value="1"/>
</dbReference>
<feature type="compositionally biased region" description="Polar residues" evidence="1">
    <location>
        <begin position="124"/>
        <end position="133"/>
    </location>
</feature>
<dbReference type="InterPro" id="IPR002035">
    <property type="entry name" value="VWF_A"/>
</dbReference>
<feature type="compositionally biased region" description="Low complexity" evidence="1">
    <location>
        <begin position="19"/>
        <end position="28"/>
    </location>
</feature>
<evidence type="ECO:0000256" key="1">
    <source>
        <dbReference type="SAM" id="MobiDB-lite"/>
    </source>
</evidence>
<gene>
    <name evidence="3" type="ORF">QBC46DRAFT_374555</name>
</gene>
<protein>
    <submittedName>
        <fullName evidence="3">Collagen alpha-5 chain</fullName>
    </submittedName>
</protein>
<dbReference type="Gene3D" id="3.40.50.410">
    <property type="entry name" value="von Willebrand factor, type A domain"/>
    <property type="match status" value="1"/>
</dbReference>
<proteinExistence type="predicted"/>
<dbReference type="InterPro" id="IPR036465">
    <property type="entry name" value="vWFA_dom_sf"/>
</dbReference>
<feature type="region of interest" description="Disordered" evidence="1">
    <location>
        <begin position="15"/>
        <end position="133"/>
    </location>
</feature>
<dbReference type="Pfam" id="PF00092">
    <property type="entry name" value="VWA"/>
    <property type="match status" value="1"/>
</dbReference>
<dbReference type="AlphaFoldDB" id="A0AAN6S8L9"/>
<evidence type="ECO:0000259" key="2">
    <source>
        <dbReference type="PROSITE" id="PS50234"/>
    </source>
</evidence>
<organism evidence="3 4">
    <name type="scientific">Diplogelasinospora grovesii</name>
    <dbReference type="NCBI Taxonomy" id="303347"/>
    <lineage>
        <taxon>Eukaryota</taxon>
        <taxon>Fungi</taxon>
        <taxon>Dikarya</taxon>
        <taxon>Ascomycota</taxon>
        <taxon>Pezizomycotina</taxon>
        <taxon>Sordariomycetes</taxon>
        <taxon>Sordariomycetidae</taxon>
        <taxon>Sordariales</taxon>
        <taxon>Diplogelasinosporaceae</taxon>
        <taxon>Diplogelasinospora</taxon>
    </lineage>
</organism>
<sequence length="388" mass="41900">MANTLDHIFLQSASHRRTSTNMSSSRRSIFGSIKQKFSKKPSDDKLRQEDPYSSRQSSWNSRSEEAVKQSQNKGSPFAGNAGSSSSNPFADAAPPPAYTEATGSRPPAAKITVQDSSRDGAKSPTPSGASAFSVASLSTPEDPYAFLSTFDTVFLIDDSGSMAGTSWREVGQALKAITPICTAHDSDGIDLYFLNSRSNSHRRDAGGWSNIRSADQVEQLFNSVRASGGTPTGTRINNILSPYLKKYEEAVKANGGDPENTGVKPVNLIVITDGVPTDDPEQVIIRIAKKLDKLDAPSYQVGIQFFQVGNEPGAREALEDLDDRLREHSGNEDMRDMVDAVTWSGGSGSTRPQLSASGMLKVVLGSVVKRLDRRRMSGESRRRGHLAP</sequence>
<dbReference type="PANTHER" id="PTHR34706">
    <property type="entry name" value="SLR1338 PROTEIN"/>
    <property type="match status" value="1"/>
</dbReference>
<dbReference type="Proteomes" id="UP001303473">
    <property type="component" value="Unassembled WGS sequence"/>
</dbReference>
<evidence type="ECO:0000313" key="4">
    <source>
        <dbReference type="Proteomes" id="UP001303473"/>
    </source>
</evidence>
<keyword evidence="4" id="KW-1185">Reference proteome</keyword>
<accession>A0AAN6S8L9</accession>
<name>A0AAN6S8L9_9PEZI</name>
<dbReference type="PANTHER" id="PTHR34706:SF1">
    <property type="entry name" value="VWFA DOMAIN-CONTAINING PROTEIN"/>
    <property type="match status" value="1"/>
</dbReference>
<comment type="caution">
    <text evidence="3">The sequence shown here is derived from an EMBL/GenBank/DDBJ whole genome shotgun (WGS) entry which is preliminary data.</text>
</comment>